<dbReference type="SUPFAM" id="SSF54060">
    <property type="entry name" value="His-Me finger endonucleases"/>
    <property type="match status" value="1"/>
</dbReference>
<name>A0ABY9PZY2_9FIRM</name>
<dbReference type="RefSeq" id="WP_228106611.1">
    <property type="nucleotide sequence ID" value="NZ_CP101637.1"/>
</dbReference>
<sequence length="235" mass="27750">MIYIYDARYNIKTPTTYEKLEGITGSKKSTLATFKSKKQKLPRLDDCYLIDDKASKQQLRIWYERVEFENETWKDIDETYKISNYGRVKKIYKKYPKGKFMMPYPKKFYRGKLVTKIYGKELLIHQLVAKYFVENLNNYDHVCHKNGILHDNYHGNLEYCSKSKASRYGISAQNIDKPSIVAIDYETGEIIDYFKSCREAASSLYTNRQSVLDSLHGKIKKTMCGYVFKYEEEVI</sequence>
<gene>
    <name evidence="1" type="ORF">TEMA_01580</name>
</gene>
<evidence type="ECO:0008006" key="3">
    <source>
        <dbReference type="Google" id="ProtNLM"/>
    </source>
</evidence>
<evidence type="ECO:0000313" key="2">
    <source>
        <dbReference type="Proteomes" id="UP001235030"/>
    </source>
</evidence>
<proteinExistence type="predicted"/>
<keyword evidence="2" id="KW-1185">Reference proteome</keyword>
<dbReference type="Gene3D" id="1.10.10.10">
    <property type="entry name" value="Winged helix-like DNA-binding domain superfamily/Winged helix DNA-binding domain"/>
    <property type="match status" value="1"/>
</dbReference>
<dbReference type="Proteomes" id="UP001235030">
    <property type="component" value="Chromosome"/>
</dbReference>
<dbReference type="Gene3D" id="3.90.75.20">
    <property type="match status" value="1"/>
</dbReference>
<reference evidence="1 2" key="1">
    <citation type="submission" date="2022-07" db="EMBL/GenBank/DDBJ databases">
        <title>Genome sequence of Terrisporobacter mayombei DSM6539.</title>
        <authorList>
            <person name="Boeer T."/>
            <person name="Bengelsdorf F.R."/>
            <person name="Daniel R."/>
            <person name="Poehlein A."/>
        </authorList>
    </citation>
    <scope>NUCLEOTIDE SEQUENCE [LARGE SCALE GENOMIC DNA]</scope>
    <source>
        <strain evidence="1 2">DSM 6539</strain>
    </source>
</reference>
<organism evidence="1 2">
    <name type="scientific">Terrisporobacter mayombei</name>
    <dbReference type="NCBI Taxonomy" id="1541"/>
    <lineage>
        <taxon>Bacteria</taxon>
        <taxon>Bacillati</taxon>
        <taxon>Bacillota</taxon>
        <taxon>Clostridia</taxon>
        <taxon>Peptostreptococcales</taxon>
        <taxon>Peptostreptococcaceae</taxon>
        <taxon>Terrisporobacter</taxon>
    </lineage>
</organism>
<dbReference type="InterPro" id="IPR036388">
    <property type="entry name" value="WH-like_DNA-bd_sf"/>
</dbReference>
<protein>
    <recommendedName>
        <fullName evidence="3">HNH nuclease domain-containing protein</fullName>
    </recommendedName>
</protein>
<dbReference type="EMBL" id="CP101637">
    <property type="protein sequence ID" value="WMT79887.1"/>
    <property type="molecule type" value="Genomic_DNA"/>
</dbReference>
<evidence type="ECO:0000313" key="1">
    <source>
        <dbReference type="EMBL" id="WMT79887.1"/>
    </source>
</evidence>
<accession>A0ABY9PZY2</accession>
<dbReference type="InterPro" id="IPR044925">
    <property type="entry name" value="His-Me_finger_sf"/>
</dbReference>